<evidence type="ECO:0000256" key="1">
    <source>
        <dbReference type="ARBA" id="ARBA00004502"/>
    </source>
</evidence>
<evidence type="ECO:0000256" key="4">
    <source>
        <dbReference type="SAM" id="MobiDB-lite"/>
    </source>
</evidence>
<dbReference type="GO" id="GO:0019915">
    <property type="term" value="P:lipid storage"/>
    <property type="evidence" value="ECO:0007669"/>
    <property type="project" value="TreeGrafter"/>
</dbReference>
<feature type="compositionally biased region" description="Polar residues" evidence="4">
    <location>
        <begin position="46"/>
        <end position="58"/>
    </location>
</feature>
<dbReference type="eggNOG" id="ENOG502RY3Q">
    <property type="taxonomic scope" value="Eukaryota"/>
</dbReference>
<comment type="caution">
    <text evidence="6">The sequence shown here is derived from an EMBL/GenBank/DDBJ whole genome shotgun (WGS) entry which is preliminary data.</text>
</comment>
<dbReference type="Proteomes" id="UP000050525">
    <property type="component" value="Unassembled WGS sequence"/>
</dbReference>
<dbReference type="InterPro" id="IPR000157">
    <property type="entry name" value="TIR_dom"/>
</dbReference>
<organism evidence="6 7">
    <name type="scientific">Alligator mississippiensis</name>
    <name type="common">American alligator</name>
    <dbReference type="NCBI Taxonomy" id="8496"/>
    <lineage>
        <taxon>Eukaryota</taxon>
        <taxon>Metazoa</taxon>
        <taxon>Chordata</taxon>
        <taxon>Craniata</taxon>
        <taxon>Vertebrata</taxon>
        <taxon>Euteleostomi</taxon>
        <taxon>Archelosauria</taxon>
        <taxon>Archosauria</taxon>
        <taxon>Crocodylia</taxon>
        <taxon>Alligatoridae</taxon>
        <taxon>Alligatorinae</taxon>
        <taxon>Alligator</taxon>
    </lineage>
</organism>
<feature type="region of interest" description="Disordered" evidence="4">
    <location>
        <begin position="699"/>
        <end position="720"/>
    </location>
</feature>
<reference evidence="6 7" key="1">
    <citation type="journal article" date="2012" name="Genome Biol.">
        <title>Sequencing three crocodilian genomes to illuminate the evolution of archosaurs and amniotes.</title>
        <authorList>
            <person name="St John J.A."/>
            <person name="Braun E.L."/>
            <person name="Isberg S.R."/>
            <person name="Miles L.G."/>
            <person name="Chong A.Y."/>
            <person name="Gongora J."/>
            <person name="Dalzell P."/>
            <person name="Moran C."/>
            <person name="Bed'hom B."/>
            <person name="Abzhanov A."/>
            <person name="Burgess S.C."/>
            <person name="Cooksey A.M."/>
            <person name="Castoe T.A."/>
            <person name="Crawford N.G."/>
            <person name="Densmore L.D."/>
            <person name="Drew J.C."/>
            <person name="Edwards S.V."/>
            <person name="Faircloth B.C."/>
            <person name="Fujita M.K."/>
            <person name="Greenwold M.J."/>
            <person name="Hoffmann F.G."/>
            <person name="Howard J.M."/>
            <person name="Iguchi T."/>
            <person name="Janes D.E."/>
            <person name="Khan S.Y."/>
            <person name="Kohno S."/>
            <person name="de Koning A.J."/>
            <person name="Lance S.L."/>
            <person name="McCarthy F.M."/>
            <person name="McCormack J.E."/>
            <person name="Merchant M.E."/>
            <person name="Peterson D.G."/>
            <person name="Pollock D.D."/>
            <person name="Pourmand N."/>
            <person name="Raney B.J."/>
            <person name="Roessler K.A."/>
            <person name="Sanford J.R."/>
            <person name="Sawyer R.H."/>
            <person name="Schmidt C.J."/>
            <person name="Triplett E.W."/>
            <person name="Tuberville T.D."/>
            <person name="Venegas-Anaya M."/>
            <person name="Howard J.T."/>
            <person name="Jarvis E.D."/>
            <person name="Guillette L.J.Jr."/>
            <person name="Glenn T.C."/>
            <person name="Green R.E."/>
            <person name="Ray D.A."/>
        </authorList>
    </citation>
    <scope>NUCLEOTIDE SEQUENCE [LARGE SCALE GENOMIC DNA]</scope>
    <source>
        <strain evidence="6">KSC_2009_1</strain>
    </source>
</reference>
<feature type="compositionally biased region" description="Polar residues" evidence="4">
    <location>
        <begin position="699"/>
        <end position="709"/>
    </location>
</feature>
<dbReference type="InterPro" id="IPR004279">
    <property type="entry name" value="Perilipin"/>
</dbReference>
<evidence type="ECO:0000313" key="7">
    <source>
        <dbReference type="Proteomes" id="UP000050525"/>
    </source>
</evidence>
<feature type="compositionally biased region" description="Polar residues" evidence="4">
    <location>
        <begin position="618"/>
        <end position="650"/>
    </location>
</feature>
<dbReference type="STRING" id="8496.A0A151P0D1"/>
<comment type="similarity">
    <text evidence="2">Belongs to the perilipin family.</text>
</comment>
<feature type="region of interest" description="Disordered" evidence="4">
    <location>
        <begin position="602"/>
        <end position="676"/>
    </location>
</feature>
<dbReference type="GO" id="GO:0007165">
    <property type="term" value="P:signal transduction"/>
    <property type="evidence" value="ECO:0007669"/>
    <property type="project" value="InterPro"/>
</dbReference>
<keyword evidence="7" id="KW-1185">Reference proteome</keyword>
<dbReference type="GO" id="GO:0005829">
    <property type="term" value="C:cytosol"/>
    <property type="evidence" value="ECO:0007669"/>
    <property type="project" value="TreeGrafter"/>
</dbReference>
<dbReference type="Gene3D" id="3.40.50.10140">
    <property type="entry name" value="Toll/interleukin-1 receptor homology (TIR) domain"/>
    <property type="match status" value="1"/>
</dbReference>
<name>A0A151P0D1_ALLMI</name>
<dbReference type="PANTHER" id="PTHR14024:SF51">
    <property type="entry name" value="PERILIPIN-RELATED"/>
    <property type="match status" value="1"/>
</dbReference>
<dbReference type="Pfam" id="PF17798">
    <property type="entry name" value="TRIF-NTD"/>
    <property type="match status" value="1"/>
</dbReference>
<dbReference type="PROSITE" id="PS50104">
    <property type="entry name" value="TIR"/>
    <property type="match status" value="1"/>
</dbReference>
<dbReference type="GO" id="GO:0005811">
    <property type="term" value="C:lipid droplet"/>
    <property type="evidence" value="ECO:0007669"/>
    <property type="project" value="UniProtKB-SubCell"/>
</dbReference>
<protein>
    <submittedName>
        <fullName evidence="6">Perilipin-3</fullName>
    </submittedName>
</protein>
<dbReference type="EMBL" id="AKHW03001382">
    <property type="protein sequence ID" value="KYO42548.1"/>
    <property type="molecule type" value="Genomic_DNA"/>
</dbReference>
<dbReference type="Gene3D" id="3.30.720.170">
    <property type="entry name" value="Perilipin, alpha-beta domain"/>
    <property type="match status" value="1"/>
</dbReference>
<feature type="region of interest" description="Disordered" evidence="4">
    <location>
        <begin position="749"/>
        <end position="779"/>
    </location>
</feature>
<dbReference type="InterPro" id="IPR035897">
    <property type="entry name" value="Toll_tir_struct_dom_sf"/>
</dbReference>
<keyword evidence="3" id="KW-0551">Lipid droplet</keyword>
<sequence>MSSHEERSPQVSGTGPEPQRQTGKIALDKDTSGGSKEPAAPDFTMASENKATDPSPSQAEDPLNVEEPLQANVVNRVTSIPLIHSAFNLVSSAYNFTKGTHPYVTSVCTVAETVAAVAVGSAVGGAQPILSHLEPQIAKVNEYACKSLDQLEEKLPFLQQPTEKVLTDTRQLVATTVMNAVDTAKDAVASRVAGAVDLTKHVVQDSVELTKSVVSSTVNTALDAATGTKDTVTSKVNAAMGQGREAIQDGVEMTSFMVNSSINTAKAVGNVVASGVDAVLWKSEELVDHYLPVTEEELVQLAASVEGFSVTSVEQQKQQQSYFVRLGSLSNKVRHRAYLHSLNKLQLVKKNTQNTLSYLQLAINLIESVKEGAGQKLQESQEKLYELWLEWTLTQPKGTQVKLSSQSEVEPRVLAMLRMITLQLQPAYTNLMSSIQGLPSSIQETMQHALSNIQQLQASFSSACSFQDLSTSILSQNQDRVVKLRESLDTLLDYVANAQKCLTFVQRLVLGQGLAGTPQLDASALWVLAQIYSLLVEEKVCSQEAKIRAYRAAIQAARASKGSLGERLSSLLAEAQEQCGMDISLAERGASFETLRSDPTLLQTASPASVPRSAPVQIGSTPGLSGPQTLRSSGSPASSVSHFEISQSPTVEYMTHSTRRHHNPGPSKLCGGGASLAVHNSGGSASHIARDLEQLDSASANPLQSQPRSRSLRDRCGGSSCHPSLPVPETGLPSQSAMHCPVECSDLPSTVPPKLQRPQESVPKEPEKEPHVGLPGSSSSTIRLPVEDSYVPTEPDTGESKFFSFVVVHAMEDVDIACRVKELLESMGVPDGATFCEDFLVPGHCQLTCFQDAINNSAFTLLLLTENFQCRLCTYQMNSALMDSILRLHKYNSVIPFVPKEYPLKKGQIPGVLAGLVPLDENSRVFTKRVKNTFVLSKIKEQRTKWSEIQQIQEAHRKQKQYQEHLQAVQAALAALNIGSQPGFLPPMQLPDLTGLQQFLSSLSAQAALINQPYPGGLFMPGYSAPSPSQPSGLLPGHQNMVPGTGHQPLIIQNARMVQIGDHNQMQVERTQSVSEDSDEETSECN</sequence>
<proteinExistence type="inferred from homology"/>
<dbReference type="GO" id="GO:0010890">
    <property type="term" value="P:positive regulation of triglyceride storage"/>
    <property type="evidence" value="ECO:0007669"/>
    <property type="project" value="TreeGrafter"/>
</dbReference>
<feature type="domain" description="TIR" evidence="5">
    <location>
        <begin position="801"/>
        <end position="934"/>
    </location>
</feature>
<accession>A0A151P0D1</accession>
<dbReference type="PANTHER" id="PTHR14024">
    <property type="entry name" value="PERILIPIN"/>
    <property type="match status" value="1"/>
</dbReference>
<comment type="subcellular location">
    <subcellularLocation>
        <location evidence="1">Lipid droplet</location>
    </subcellularLocation>
</comment>
<feature type="region of interest" description="Disordered" evidence="4">
    <location>
        <begin position="1"/>
        <end position="62"/>
    </location>
</feature>
<evidence type="ECO:0000259" key="5">
    <source>
        <dbReference type="PROSITE" id="PS50104"/>
    </source>
</evidence>
<feature type="compositionally biased region" description="Basic and acidic residues" evidence="4">
    <location>
        <begin position="762"/>
        <end position="771"/>
    </location>
</feature>
<evidence type="ECO:0000256" key="2">
    <source>
        <dbReference type="ARBA" id="ARBA00006311"/>
    </source>
</evidence>
<dbReference type="Pfam" id="PF12721">
    <property type="entry name" value="RHIM"/>
    <property type="match status" value="1"/>
</dbReference>
<dbReference type="SUPFAM" id="SSF109775">
    <property type="entry name" value="Mannose-6-phosphate receptor binding protein 1 (Tip47), C-terminal domain"/>
    <property type="match status" value="1"/>
</dbReference>
<evidence type="ECO:0000313" key="6">
    <source>
        <dbReference type="EMBL" id="KYO42548.1"/>
    </source>
</evidence>
<dbReference type="AlphaFoldDB" id="A0A151P0D1"/>
<evidence type="ECO:0000256" key="3">
    <source>
        <dbReference type="ARBA" id="ARBA00022677"/>
    </source>
</evidence>
<dbReference type="Gene3D" id="1.20.120.340">
    <property type="entry name" value="Flagellar protein FliS"/>
    <property type="match status" value="1"/>
</dbReference>
<gene>
    <name evidence="6" type="ORF">Y1Q_0000235</name>
</gene>
<dbReference type="Pfam" id="PF03036">
    <property type="entry name" value="Perilipin"/>
    <property type="match status" value="2"/>
</dbReference>
<dbReference type="InterPro" id="IPR040886">
    <property type="entry name" value="TRIF_N"/>
</dbReference>
<dbReference type="InterPro" id="IPR025735">
    <property type="entry name" value="RHIM"/>
</dbReference>